<dbReference type="AlphaFoldDB" id="A0A9E7EZA2"/>
<keyword evidence="3" id="KW-1185">Reference proteome</keyword>
<dbReference type="Proteomes" id="UP001055439">
    <property type="component" value="Chromosome 2"/>
</dbReference>
<evidence type="ECO:0000256" key="1">
    <source>
        <dbReference type="SAM" id="MobiDB-lite"/>
    </source>
</evidence>
<name>A0A9E7EZA2_9LILI</name>
<accession>A0A9E7EZA2</accession>
<reference evidence="2" key="1">
    <citation type="submission" date="2022-05" db="EMBL/GenBank/DDBJ databases">
        <title>The Musa troglodytarum L. genome provides insights into the mechanism of non-climacteric behaviour and enrichment of carotenoids.</title>
        <authorList>
            <person name="Wang J."/>
        </authorList>
    </citation>
    <scope>NUCLEOTIDE SEQUENCE</scope>
    <source>
        <tissue evidence="2">Leaf</tissue>
    </source>
</reference>
<gene>
    <name evidence="2" type="ORF">MUK42_25162</name>
</gene>
<sequence>KLCPQLPEFHPRLWVPRGRRRQVIPGIKTVLPEADAPLSACRSRPQPENAPSPMAADGNYPALVRSVRNPNSFFSRLKSLSSYSFVSLNLSLEFDTGERNQLMKKQKTSSSKALHMMEEEDFHDYGNDFHEGSRDEFLFG</sequence>
<feature type="region of interest" description="Disordered" evidence="1">
    <location>
        <begin position="38"/>
        <end position="57"/>
    </location>
</feature>
<proteinExistence type="predicted"/>
<feature type="non-terminal residue" evidence="2">
    <location>
        <position position="1"/>
    </location>
</feature>
<organism evidence="2 3">
    <name type="scientific">Musa troglodytarum</name>
    <name type="common">fe'i banana</name>
    <dbReference type="NCBI Taxonomy" id="320322"/>
    <lineage>
        <taxon>Eukaryota</taxon>
        <taxon>Viridiplantae</taxon>
        <taxon>Streptophyta</taxon>
        <taxon>Embryophyta</taxon>
        <taxon>Tracheophyta</taxon>
        <taxon>Spermatophyta</taxon>
        <taxon>Magnoliopsida</taxon>
        <taxon>Liliopsida</taxon>
        <taxon>Zingiberales</taxon>
        <taxon>Musaceae</taxon>
        <taxon>Musa</taxon>
    </lineage>
</organism>
<protein>
    <submittedName>
        <fullName evidence="2">Uncharacterized protein</fullName>
    </submittedName>
</protein>
<evidence type="ECO:0000313" key="3">
    <source>
        <dbReference type="Proteomes" id="UP001055439"/>
    </source>
</evidence>
<dbReference type="EMBL" id="CP097504">
    <property type="protein sequence ID" value="URD85535.1"/>
    <property type="molecule type" value="Genomic_DNA"/>
</dbReference>
<evidence type="ECO:0000313" key="2">
    <source>
        <dbReference type="EMBL" id="URD85535.1"/>
    </source>
</evidence>